<dbReference type="InterPro" id="IPR052754">
    <property type="entry name" value="NTPase_KAP_P-loop"/>
</dbReference>
<keyword evidence="3" id="KW-1185">Reference proteome</keyword>
<evidence type="ECO:0000313" key="2">
    <source>
        <dbReference type="EMBL" id="MCK8480977.1"/>
    </source>
</evidence>
<name>A0ABT0H9D1_9FLAO</name>
<dbReference type="SUPFAM" id="SSF52540">
    <property type="entry name" value="P-loop containing nucleoside triphosphate hydrolases"/>
    <property type="match status" value="1"/>
</dbReference>
<reference evidence="2" key="1">
    <citation type="submission" date="2022-04" db="EMBL/GenBank/DDBJ databases">
        <authorList>
            <person name="Ren T."/>
        </authorList>
    </citation>
    <scope>NUCLEOTIDE SEQUENCE</scope>
    <source>
        <strain evidence="2">F63249</strain>
    </source>
</reference>
<comment type="caution">
    <text evidence="2">The sequence shown here is derived from an EMBL/GenBank/DDBJ whole genome shotgun (WGS) entry which is preliminary data.</text>
</comment>
<dbReference type="InterPro" id="IPR011646">
    <property type="entry name" value="KAP_P-loop"/>
</dbReference>
<dbReference type="RefSeq" id="WP_204344768.1">
    <property type="nucleotide sequence ID" value="NZ_JACNMJ010000001.1"/>
</dbReference>
<dbReference type="Proteomes" id="UP001203687">
    <property type="component" value="Unassembled WGS sequence"/>
</dbReference>
<dbReference type="PANTHER" id="PTHR22674">
    <property type="entry name" value="NTPASE, KAP FAMILY P-LOOP DOMAIN-CONTAINING 1"/>
    <property type="match status" value="1"/>
</dbReference>
<dbReference type="Pfam" id="PF07693">
    <property type="entry name" value="KAP_NTPase"/>
    <property type="match status" value="1"/>
</dbReference>
<protein>
    <submittedName>
        <fullName evidence="2">KAP family NTPase</fullName>
    </submittedName>
</protein>
<accession>A0ABT0H9D1</accession>
<dbReference type="InterPro" id="IPR027417">
    <property type="entry name" value="P-loop_NTPase"/>
</dbReference>
<sequence>MWNDNETNSDFIDYQHLVNAVTSIVNNNSLLPCSIGVFGDWGSGKSSLMKMVEETYLEDKDVLIINFNGWLFEGYEDTKTVLMGRIVNEIIKKRKPQDKALKIAAKLLRKIDLLKIGQSAVKHGAGFMLMGPAGLALTTTSDVLGKLSNANYEDYIKKQNENADPDEILKNDIQEFHLAFEELIEETNIEKIIVFIDDLDRCSHDTVIGTLEAIKLFLFAKKTAFVIGADERLIKHAVRRRFPEIPGDNTEVGRDYLEKLIQYPIRIPPLSDLELTTYVNLLFTNLYTDVGEFEHIRIGVLEEKNKDQFGFTFRLENAGDFINEVNDDLKEALLLSAQLVSVLAVGLNGNPRQTKRFLNTLLLRHQMAKSKGENLDKRILAKLMLLEYFKSETFKSFYQKQAKNQGIISELKLMEEVVLKDDEEKFEELSVEYQSYLQDSWIRKWVSSEPNLSDVNLQSYFYYSRDKLSVSGTNIQRMSSQAQDLYIKILNDSETIRTLALKESGSLSDGDSSAIFESLADKMKNEGEQSGESPTIKRLIDFCNVRNELISQLLSLIDKLPHQVLPLSINTWLLEISEGTSHQPTVIKMVQDWSLSSTNKRLAGIAKRKLKSI</sequence>
<feature type="domain" description="KAP NTPase" evidence="1">
    <location>
        <begin position="19"/>
        <end position="366"/>
    </location>
</feature>
<dbReference type="PANTHER" id="PTHR22674:SF6">
    <property type="entry name" value="NTPASE KAP FAMILY P-LOOP DOMAIN-CONTAINING PROTEIN 1"/>
    <property type="match status" value="1"/>
</dbReference>
<organism evidence="2 3">
    <name type="scientific">Psychroserpens algicola</name>
    <dbReference type="NCBI Taxonomy" id="1719034"/>
    <lineage>
        <taxon>Bacteria</taxon>
        <taxon>Pseudomonadati</taxon>
        <taxon>Bacteroidota</taxon>
        <taxon>Flavobacteriia</taxon>
        <taxon>Flavobacteriales</taxon>
        <taxon>Flavobacteriaceae</taxon>
        <taxon>Psychroserpens</taxon>
    </lineage>
</organism>
<dbReference type="Gene3D" id="3.40.50.300">
    <property type="entry name" value="P-loop containing nucleotide triphosphate hydrolases"/>
    <property type="match status" value="1"/>
</dbReference>
<dbReference type="EMBL" id="JALPQF010000009">
    <property type="protein sequence ID" value="MCK8480977.1"/>
    <property type="molecule type" value="Genomic_DNA"/>
</dbReference>
<gene>
    <name evidence="2" type="ORF">MUY34_10105</name>
</gene>
<evidence type="ECO:0000259" key="1">
    <source>
        <dbReference type="Pfam" id="PF07693"/>
    </source>
</evidence>
<evidence type="ECO:0000313" key="3">
    <source>
        <dbReference type="Proteomes" id="UP001203687"/>
    </source>
</evidence>
<proteinExistence type="predicted"/>